<evidence type="ECO:0000256" key="3">
    <source>
        <dbReference type="ARBA" id="ARBA00022801"/>
    </source>
</evidence>
<gene>
    <name evidence="6" type="ORF">CHH61_19175</name>
</gene>
<organism evidence="6 7">
    <name type="scientific">Shouchella clausii</name>
    <name type="common">Alkalihalobacillus clausii</name>
    <dbReference type="NCBI Taxonomy" id="79880"/>
    <lineage>
        <taxon>Bacteria</taxon>
        <taxon>Bacillati</taxon>
        <taxon>Bacillota</taxon>
        <taxon>Bacilli</taxon>
        <taxon>Bacillales</taxon>
        <taxon>Bacillaceae</taxon>
        <taxon>Shouchella</taxon>
    </lineage>
</organism>
<dbReference type="InterPro" id="IPR011013">
    <property type="entry name" value="Gal_mutarotase_sf_dom"/>
</dbReference>
<dbReference type="InterPro" id="IPR000602">
    <property type="entry name" value="Glyco_hydro_38_N"/>
</dbReference>
<dbReference type="FunFam" id="1.20.1270.50:FF:000004">
    <property type="entry name" value="alpha-mannosidase 2C1 isoform X1"/>
    <property type="match status" value="1"/>
</dbReference>
<dbReference type="InterPro" id="IPR028995">
    <property type="entry name" value="Glyco_hydro_57/38_cen_sf"/>
</dbReference>
<dbReference type="FunFam" id="2.70.98.30:FF:000010">
    <property type="entry name" value="Cytosolic alpha-mannosidase"/>
    <property type="match status" value="1"/>
</dbReference>
<sequence>MFLTERKLAARLNELKAYRYRDPIVIQSFAMEEGDDAVGTYPRVPSEGAETVTLGSRWGGRDRYVWLYTTVNIPSNWGDKQPVGRFRFGRTGGGTNSGFESLLFINGEPYQGVDSNHEEVWLPKGQAGEKLELAFRMWTGLEGGGPPREQVYELEQAELAWLDKATDDLYFTGLAIWQAIEELPEGEPHRPELRRMLNEAFHEIDWTRPQSPSFYESCERAQKKLRSELAANEKNHPVTIHCLGHTHIDVAWLWRLVHTREKAARSFSTVLRLMEQFPDYLFLQTQPQLYAYVKEDYPELYEQIKARIQEGQWEVEGSMWLEADCNIPSGESLVRQIVFGKRFIKEEFGRDCHVLWLPDVFGYSWALPQILKLAGISSFMTTKISWNQYNRMPHDTFWWRGLDGTDMLTHFITTPEPWNAADSWFYTYNGLIEAKTVLGAWKGYRDKAINKELLLAYGYGDGGGGVNRDMLELRRRLDEVPGLPHVKPGKAGTYFQQLNETVENAKEYVHRWDGELYLEYHRGTYTSQGLVKRNNRKLELALRSLEARAVAKTWHQGFRGYPAEALKNAWTIVLRNQFHDIIPGSSIREVYQDAEVEYAEAWAYMKAAEAELAGKAIEDGWSVWVPGSYEMPRLVHIPGLKAARLGIYDGAKRLPAQQVDDGWIVLLQAQAAVGSVRLSVKQEAEEQALETAFIWRDGTLSTPFYEVEWNEAGQIAVLYDKEARRHVLPEGKAANVLQLFEDKPLAHDAWDIDLFYQEKAPCEPVFQGMEIIETGPLRAVLRVSYTYHRTTIEQDILFYAHSKRIDFSTNVDWHEQQKLLKVAFPVDVRATAATYDIQFGNVERPTHWNTSWDMAKFESVGHQWADLAETGYGASLLNDCKYGYDIKGNVLRLSLLKGATYPDTEADQGKHAFTYAFYPHCGDWREANTQGEAWDLNAPLIAEQTEAVHKLLSVRLSHVHLDAIKKAEDGASSIIRLHEFEGRSGKVVIDWHGPVRKWREVNLMEEPLSDWQEGEIAFAIKPYELKTIEVGGS</sequence>
<dbReference type="PANTHER" id="PTHR46017:SF1">
    <property type="entry name" value="ALPHA-MANNOSIDASE 2C1"/>
    <property type="match status" value="1"/>
</dbReference>
<protein>
    <submittedName>
        <fullName evidence="6">Alpha-mannosidase</fullName>
    </submittedName>
</protein>
<dbReference type="Gene3D" id="1.20.1270.50">
    <property type="entry name" value="Glycoside hydrolase family 38, central domain"/>
    <property type="match status" value="1"/>
</dbReference>
<feature type="domain" description="Glycoside hydrolase family 38 central" evidence="5">
    <location>
        <begin position="519"/>
        <end position="598"/>
    </location>
</feature>
<dbReference type="InterPro" id="IPR027291">
    <property type="entry name" value="Glyco_hydro_38_N_sf"/>
</dbReference>
<keyword evidence="4" id="KW-0326">Glycosidase</keyword>
<dbReference type="InterPro" id="IPR011330">
    <property type="entry name" value="Glyco_hydro/deAcase_b/a-brl"/>
</dbReference>
<dbReference type="Pfam" id="PF17677">
    <property type="entry name" value="Glyco_hydro38C2"/>
    <property type="match status" value="1"/>
</dbReference>
<dbReference type="RefSeq" id="WP_095328135.1">
    <property type="nucleotide sequence ID" value="NZ_NPBS01000112.1"/>
</dbReference>
<evidence type="ECO:0000313" key="6">
    <source>
        <dbReference type="EMBL" id="PAF24330.1"/>
    </source>
</evidence>
<dbReference type="Pfam" id="PF09261">
    <property type="entry name" value="Alpha-mann_mid"/>
    <property type="match status" value="1"/>
</dbReference>
<dbReference type="CDD" id="cd10789">
    <property type="entry name" value="GH38N_AMII_ER_cytosolic"/>
    <property type="match status" value="1"/>
</dbReference>
<dbReference type="SMART" id="SM00872">
    <property type="entry name" value="Alpha-mann_mid"/>
    <property type="match status" value="1"/>
</dbReference>
<dbReference type="InterPro" id="IPR041147">
    <property type="entry name" value="GH38_C"/>
</dbReference>
<dbReference type="SUPFAM" id="SSF88713">
    <property type="entry name" value="Glycoside hydrolase/deacetylase"/>
    <property type="match status" value="1"/>
</dbReference>
<evidence type="ECO:0000256" key="4">
    <source>
        <dbReference type="ARBA" id="ARBA00023295"/>
    </source>
</evidence>
<dbReference type="GO" id="GO:0030246">
    <property type="term" value="F:carbohydrate binding"/>
    <property type="evidence" value="ECO:0007669"/>
    <property type="project" value="InterPro"/>
</dbReference>
<name>A0A268RVS0_SHOCL</name>
<dbReference type="InterPro" id="IPR037094">
    <property type="entry name" value="Glyco_hydro_38_cen_sf"/>
</dbReference>
<dbReference type="Gene3D" id="3.20.110.10">
    <property type="entry name" value="Glycoside hydrolase 38, N terminal domain"/>
    <property type="match status" value="1"/>
</dbReference>
<comment type="caution">
    <text evidence="6">The sequence shown here is derived from an EMBL/GenBank/DDBJ whole genome shotgun (WGS) entry which is preliminary data.</text>
</comment>
<proteinExistence type="inferred from homology"/>
<dbReference type="SUPFAM" id="SSF74650">
    <property type="entry name" value="Galactose mutarotase-like"/>
    <property type="match status" value="1"/>
</dbReference>
<accession>A0A268RVS0</accession>
<reference evidence="6 7" key="1">
    <citation type="submission" date="2017-07" db="EMBL/GenBank/DDBJ databases">
        <title>Isolation and whole genome analysis of endospore-forming bacteria from heroin.</title>
        <authorList>
            <person name="Kalinowski J."/>
            <person name="Ahrens B."/>
            <person name="Al-Dilaimi A."/>
            <person name="Winkler A."/>
            <person name="Wibberg D."/>
            <person name="Schleenbecker U."/>
            <person name="Ruckert C."/>
            <person name="Wolfel R."/>
            <person name="Grass G."/>
        </authorList>
    </citation>
    <scope>NUCLEOTIDE SEQUENCE [LARGE SCALE GENOMIC DNA]</scope>
    <source>
        <strain evidence="6 7">7523-2</strain>
    </source>
</reference>
<dbReference type="SUPFAM" id="SSF88688">
    <property type="entry name" value="Families 57/38 glycoside transferase middle domain"/>
    <property type="match status" value="1"/>
</dbReference>
<dbReference type="GO" id="GO:0004559">
    <property type="term" value="F:alpha-mannosidase activity"/>
    <property type="evidence" value="ECO:0007669"/>
    <property type="project" value="InterPro"/>
</dbReference>
<evidence type="ECO:0000259" key="5">
    <source>
        <dbReference type="SMART" id="SM00872"/>
    </source>
</evidence>
<evidence type="ECO:0000313" key="7">
    <source>
        <dbReference type="Proteomes" id="UP000216133"/>
    </source>
</evidence>
<dbReference type="Gene3D" id="2.60.40.2220">
    <property type="match status" value="1"/>
</dbReference>
<comment type="similarity">
    <text evidence="1">Belongs to the glycosyl hydrolase 38 family.</text>
</comment>
<dbReference type="InterPro" id="IPR011682">
    <property type="entry name" value="Glyco_hydro_38_C"/>
</dbReference>
<dbReference type="GO" id="GO:0046872">
    <property type="term" value="F:metal ion binding"/>
    <property type="evidence" value="ECO:0007669"/>
    <property type="project" value="UniProtKB-KW"/>
</dbReference>
<dbReference type="InterPro" id="IPR015341">
    <property type="entry name" value="Glyco_hydro_38_cen"/>
</dbReference>
<keyword evidence="3" id="KW-0378">Hydrolase</keyword>
<dbReference type="GO" id="GO:0009313">
    <property type="term" value="P:oligosaccharide catabolic process"/>
    <property type="evidence" value="ECO:0007669"/>
    <property type="project" value="TreeGrafter"/>
</dbReference>
<dbReference type="AlphaFoldDB" id="A0A268RVS0"/>
<dbReference type="Proteomes" id="UP000216133">
    <property type="component" value="Unassembled WGS sequence"/>
</dbReference>
<dbReference type="EMBL" id="NPBS01000112">
    <property type="protein sequence ID" value="PAF24330.1"/>
    <property type="molecule type" value="Genomic_DNA"/>
</dbReference>
<dbReference type="FunFam" id="3.20.110.10:FF:000002">
    <property type="entry name" value="alpha-mannosidase 2C1 isoform X1"/>
    <property type="match status" value="1"/>
</dbReference>
<keyword evidence="2" id="KW-0479">Metal-binding</keyword>
<evidence type="ECO:0000256" key="1">
    <source>
        <dbReference type="ARBA" id="ARBA00009792"/>
    </source>
</evidence>
<dbReference type="PANTHER" id="PTHR46017">
    <property type="entry name" value="ALPHA-MANNOSIDASE 2C1"/>
    <property type="match status" value="1"/>
</dbReference>
<dbReference type="GO" id="GO:0006013">
    <property type="term" value="P:mannose metabolic process"/>
    <property type="evidence" value="ECO:0007669"/>
    <property type="project" value="InterPro"/>
</dbReference>
<evidence type="ECO:0000256" key="2">
    <source>
        <dbReference type="ARBA" id="ARBA00022723"/>
    </source>
</evidence>
<dbReference type="Pfam" id="PF01074">
    <property type="entry name" value="Glyco_hydro_38N"/>
    <property type="match status" value="1"/>
</dbReference>
<dbReference type="Pfam" id="PF07748">
    <property type="entry name" value="Glyco_hydro_38C"/>
    <property type="match status" value="1"/>
</dbReference>
<dbReference type="Gene3D" id="2.70.98.30">
    <property type="entry name" value="Golgi alpha-mannosidase II, domain 4"/>
    <property type="match status" value="1"/>
</dbReference>